<proteinExistence type="predicted"/>
<dbReference type="Pfam" id="PF12697">
    <property type="entry name" value="Abhydrolase_6"/>
    <property type="match status" value="1"/>
</dbReference>
<evidence type="ECO:0000313" key="2">
    <source>
        <dbReference type="EMBL" id="MFC3702191.1"/>
    </source>
</evidence>
<accession>A0ABV7WSC4</accession>
<keyword evidence="3" id="KW-1185">Reference proteome</keyword>
<comment type="caution">
    <text evidence="2">The sequence shown here is derived from an EMBL/GenBank/DDBJ whole genome shotgun (WGS) entry which is preliminary data.</text>
</comment>
<dbReference type="Gene3D" id="3.40.50.1820">
    <property type="entry name" value="alpha/beta hydrolase"/>
    <property type="match status" value="1"/>
</dbReference>
<keyword evidence="2" id="KW-0378">Hydrolase</keyword>
<dbReference type="InterPro" id="IPR029058">
    <property type="entry name" value="AB_hydrolase_fold"/>
</dbReference>
<feature type="domain" description="AB hydrolase-1" evidence="1">
    <location>
        <begin position="7"/>
        <end position="247"/>
    </location>
</feature>
<evidence type="ECO:0000313" key="3">
    <source>
        <dbReference type="Proteomes" id="UP001595710"/>
    </source>
</evidence>
<dbReference type="RefSeq" id="WP_290281487.1">
    <property type="nucleotide sequence ID" value="NZ_JAUFQI010000001.1"/>
</dbReference>
<dbReference type="GO" id="GO:0016787">
    <property type="term" value="F:hydrolase activity"/>
    <property type="evidence" value="ECO:0007669"/>
    <property type="project" value="UniProtKB-KW"/>
</dbReference>
<protein>
    <submittedName>
        <fullName evidence="2">Alpha/beta hydrolase</fullName>
    </submittedName>
</protein>
<dbReference type="EMBL" id="JBHRYN010000012">
    <property type="protein sequence ID" value="MFC3702191.1"/>
    <property type="molecule type" value="Genomic_DNA"/>
</dbReference>
<name>A0ABV7WSC4_9GAMM</name>
<dbReference type="Proteomes" id="UP001595710">
    <property type="component" value="Unassembled WGS sequence"/>
</dbReference>
<gene>
    <name evidence="2" type="ORF">ACFOND_11095</name>
</gene>
<dbReference type="SUPFAM" id="SSF53474">
    <property type="entry name" value="alpha/beta-Hydrolases"/>
    <property type="match status" value="1"/>
</dbReference>
<sequence length="264" mass="29985">MKSLIHFAHANGIPSASYQTMFDQLSDHYRLCQLPLFSHHDDYPVTDNWPKLKEQLIHSIERQASEPIIGVGHSLGGALNLMASIERPDLFKAVVMLDVPSLSRFESIMVRAAKKIGQMDRITPAGRTKNRRTHWPDRNSALDYFKSRKMFANFHPQCLEDYISSALRETDKGELELGYELDIELAIYRTVPHNLAASRKQIKVPTGVLVGNSTNTVTDNQYQRMIKKVGLQGQKVEGTHMFPLEYPIDTANNIHQMLVKMGVQ</sequence>
<evidence type="ECO:0000259" key="1">
    <source>
        <dbReference type="Pfam" id="PF12697"/>
    </source>
</evidence>
<dbReference type="InterPro" id="IPR000073">
    <property type="entry name" value="AB_hydrolase_1"/>
</dbReference>
<reference evidence="3" key="1">
    <citation type="journal article" date="2019" name="Int. J. Syst. Evol. Microbiol.">
        <title>The Global Catalogue of Microorganisms (GCM) 10K type strain sequencing project: providing services to taxonomists for standard genome sequencing and annotation.</title>
        <authorList>
            <consortium name="The Broad Institute Genomics Platform"/>
            <consortium name="The Broad Institute Genome Sequencing Center for Infectious Disease"/>
            <person name="Wu L."/>
            <person name="Ma J."/>
        </authorList>
    </citation>
    <scope>NUCLEOTIDE SEQUENCE [LARGE SCALE GENOMIC DNA]</scope>
    <source>
        <strain evidence="3">CECT 8288</strain>
    </source>
</reference>
<organism evidence="2 3">
    <name type="scientific">Reinekea marina</name>
    <dbReference type="NCBI Taxonomy" id="1310421"/>
    <lineage>
        <taxon>Bacteria</taxon>
        <taxon>Pseudomonadati</taxon>
        <taxon>Pseudomonadota</taxon>
        <taxon>Gammaproteobacteria</taxon>
        <taxon>Oceanospirillales</taxon>
        <taxon>Saccharospirillaceae</taxon>
        <taxon>Reinekea</taxon>
    </lineage>
</organism>